<sequence length="105" mass="11956">MFGSVLLFFSYLSNKLYSDKIQECNVYYGDSGFASFDYSVDACVKDALNNKIPNDSIFIGSFTVNIKYFMLGYKYNDGKYGTLILYDFNNNTARYNLNSGVMTRG</sequence>
<evidence type="ECO:0000313" key="1">
    <source>
        <dbReference type="EMBL" id="DAD84912.1"/>
    </source>
</evidence>
<name>A0A8S5MRY6_9CAUD</name>
<reference evidence="1" key="1">
    <citation type="journal article" date="2021" name="Proc. Natl. Acad. Sci. U.S.A.">
        <title>A Catalog of Tens of Thousands of Viruses from Human Metagenomes Reveals Hidden Associations with Chronic Diseases.</title>
        <authorList>
            <person name="Tisza M.J."/>
            <person name="Buck C.B."/>
        </authorList>
    </citation>
    <scope>NUCLEOTIDE SEQUENCE</scope>
    <source>
        <strain evidence="1">Ctouo22</strain>
    </source>
</reference>
<organism evidence="1">
    <name type="scientific">Siphoviridae sp. ctouo22</name>
    <dbReference type="NCBI Taxonomy" id="2826463"/>
    <lineage>
        <taxon>Viruses</taxon>
        <taxon>Duplodnaviria</taxon>
        <taxon>Heunggongvirae</taxon>
        <taxon>Uroviricota</taxon>
        <taxon>Caudoviricetes</taxon>
    </lineage>
</organism>
<proteinExistence type="predicted"/>
<accession>A0A8S5MRY6</accession>
<dbReference type="EMBL" id="BK014969">
    <property type="protein sequence ID" value="DAD84912.1"/>
    <property type="molecule type" value="Genomic_DNA"/>
</dbReference>
<protein>
    <submittedName>
        <fullName evidence="1">Uncharacterized protein</fullName>
    </submittedName>
</protein>